<proteinExistence type="predicted"/>
<feature type="transmembrane region" description="Helical" evidence="1">
    <location>
        <begin position="84"/>
        <end position="105"/>
    </location>
</feature>
<dbReference type="NCBIfam" id="NF040495">
    <property type="entry name" value="tranport_ArsG"/>
    <property type="match status" value="1"/>
</dbReference>
<feature type="transmembrane region" description="Helical" evidence="1">
    <location>
        <begin position="204"/>
        <end position="222"/>
    </location>
</feature>
<dbReference type="PANTHER" id="PTHR31272">
    <property type="entry name" value="CYTOCHROME C-TYPE BIOGENESIS PROTEIN HI_1454-RELATED"/>
    <property type="match status" value="1"/>
</dbReference>
<dbReference type="InterPro" id="IPR039447">
    <property type="entry name" value="UreH-like_TM_dom"/>
</dbReference>
<comment type="caution">
    <text evidence="3">The sequence shown here is derived from an EMBL/GenBank/DDBJ whole genome shotgun (WGS) entry which is preliminary data.</text>
</comment>
<feature type="transmembrane region" description="Helical" evidence="1">
    <location>
        <begin position="161"/>
        <end position="184"/>
    </location>
</feature>
<gene>
    <name evidence="3" type="ORF">ENJ63_01680</name>
</gene>
<dbReference type="Proteomes" id="UP000885797">
    <property type="component" value="Unassembled WGS sequence"/>
</dbReference>
<name>A0A7V2WSH7_9BACT</name>
<dbReference type="Pfam" id="PF13386">
    <property type="entry name" value="DsbD_2"/>
    <property type="match status" value="1"/>
</dbReference>
<dbReference type="PANTHER" id="PTHR31272:SF4">
    <property type="entry name" value="CYTOCHROME C-TYPE BIOGENESIS PROTEIN HI_1454-RELATED"/>
    <property type="match status" value="1"/>
</dbReference>
<evidence type="ECO:0000259" key="2">
    <source>
        <dbReference type="Pfam" id="PF13386"/>
    </source>
</evidence>
<dbReference type="InterPro" id="IPR051790">
    <property type="entry name" value="Cytochrome_c-biogenesis_DsbD"/>
</dbReference>
<protein>
    <submittedName>
        <fullName evidence="3">Sulfite exporter TauE/SafE family protein</fullName>
    </submittedName>
</protein>
<evidence type="ECO:0000256" key="1">
    <source>
        <dbReference type="SAM" id="Phobius"/>
    </source>
</evidence>
<feature type="transmembrane region" description="Helical" evidence="1">
    <location>
        <begin position="125"/>
        <end position="149"/>
    </location>
</feature>
<dbReference type="EMBL" id="DRND01000140">
    <property type="protein sequence ID" value="HFC46572.1"/>
    <property type="molecule type" value="Genomic_DNA"/>
</dbReference>
<evidence type="ECO:0000313" key="3">
    <source>
        <dbReference type="EMBL" id="HFC46572.1"/>
    </source>
</evidence>
<dbReference type="AlphaFoldDB" id="A0A7V2WSH7"/>
<keyword evidence="1" id="KW-0812">Transmembrane</keyword>
<organism evidence="3">
    <name type="scientific">Dissulfuribacter thermophilus</name>
    <dbReference type="NCBI Taxonomy" id="1156395"/>
    <lineage>
        <taxon>Bacteria</taxon>
        <taxon>Pseudomonadati</taxon>
        <taxon>Thermodesulfobacteriota</taxon>
        <taxon>Dissulfuribacteria</taxon>
        <taxon>Dissulfuribacterales</taxon>
        <taxon>Dissulfuribacteraceae</taxon>
        <taxon>Dissulfuribacter</taxon>
    </lineage>
</organism>
<accession>A0A7V2WSH7</accession>
<keyword evidence="1" id="KW-1133">Transmembrane helix</keyword>
<sequence>MVEAFLSAAWLGILTSISPCPLASNIAAVSFISKDLSRSRALVSGALYSLGRAMTYTALAVAIAWNLTTIPVVANAIQEHMNRALGPILIAVGIIMLGLIPFPAIELGGKRFGQRLGEKAGFLPSFFIGVLFALSFCPISAALFFGSLIPLSLSTGRAISLPLLFAFGTALPVVGAAIAIALGVEFTTRFFEGARRIERLSRPATALVFIGVGLYYSWNYLIGI</sequence>
<feature type="domain" description="Urease accessory protein UreH-like transmembrane" evidence="2">
    <location>
        <begin position="8"/>
        <end position="183"/>
    </location>
</feature>
<reference evidence="3" key="1">
    <citation type="journal article" date="2020" name="mSystems">
        <title>Genome- and Community-Level Interaction Insights into Carbon Utilization and Element Cycling Functions of Hydrothermarchaeota in Hydrothermal Sediment.</title>
        <authorList>
            <person name="Zhou Z."/>
            <person name="Liu Y."/>
            <person name="Xu W."/>
            <person name="Pan J."/>
            <person name="Luo Z.H."/>
            <person name="Li M."/>
        </authorList>
    </citation>
    <scope>NUCLEOTIDE SEQUENCE [LARGE SCALE GENOMIC DNA]</scope>
    <source>
        <strain evidence="3">HyVt-503</strain>
    </source>
</reference>
<keyword evidence="1" id="KW-0472">Membrane</keyword>
<feature type="transmembrane region" description="Helical" evidence="1">
    <location>
        <begin position="57"/>
        <end position="77"/>
    </location>
</feature>